<organism evidence="3 4">
    <name type="scientific">Streptomyces edwardsiae</name>
    <dbReference type="NCBI Taxonomy" id="3075527"/>
    <lineage>
        <taxon>Bacteria</taxon>
        <taxon>Bacillati</taxon>
        <taxon>Actinomycetota</taxon>
        <taxon>Actinomycetes</taxon>
        <taxon>Kitasatosporales</taxon>
        <taxon>Streptomycetaceae</taxon>
        <taxon>Streptomyces</taxon>
    </lineage>
</organism>
<evidence type="ECO:0000313" key="3">
    <source>
        <dbReference type="EMBL" id="MDT0397490.1"/>
    </source>
</evidence>
<evidence type="ECO:0000313" key="4">
    <source>
        <dbReference type="Proteomes" id="UP001183881"/>
    </source>
</evidence>
<keyword evidence="4" id="KW-1185">Reference proteome</keyword>
<dbReference type="PIRSF" id="PIRSF010260">
    <property type="entry name" value="UCP010260"/>
    <property type="match status" value="1"/>
</dbReference>
<comment type="caution">
    <text evidence="3">The sequence shown here is derived from an EMBL/GenBank/DDBJ whole genome shotgun (WGS) entry which is preliminary data.</text>
</comment>
<dbReference type="RefSeq" id="WP_311646328.1">
    <property type="nucleotide sequence ID" value="NZ_JAVRFA010000033.1"/>
</dbReference>
<feature type="region of interest" description="Disordered" evidence="1">
    <location>
        <begin position="177"/>
        <end position="197"/>
    </location>
</feature>
<dbReference type="InterPro" id="IPR014457">
    <property type="entry name" value="UCP010260"/>
</dbReference>
<name>A0ABU2Q1V1_9ACTN</name>
<dbReference type="EMBL" id="JAVRFA010000033">
    <property type="protein sequence ID" value="MDT0397490.1"/>
    <property type="molecule type" value="Genomic_DNA"/>
</dbReference>
<protein>
    <submittedName>
        <fullName evidence="3">DUF1990 family protein</fullName>
    </submittedName>
</protein>
<evidence type="ECO:0000256" key="1">
    <source>
        <dbReference type="SAM" id="MobiDB-lite"/>
    </source>
</evidence>
<proteinExistence type="predicted"/>
<reference evidence="4" key="1">
    <citation type="submission" date="2023-07" db="EMBL/GenBank/DDBJ databases">
        <title>30 novel species of actinomycetes from the DSMZ collection.</title>
        <authorList>
            <person name="Nouioui I."/>
        </authorList>
    </citation>
    <scope>NUCLEOTIDE SEQUENCE [LARGE SCALE GENOMIC DNA]</scope>
    <source>
        <strain evidence="4">DSM 41636</strain>
    </source>
</reference>
<dbReference type="PANTHER" id="PTHR34202">
    <property type="entry name" value="UPF0548 PROTEIN"/>
    <property type="match status" value="1"/>
</dbReference>
<dbReference type="Pfam" id="PF09348">
    <property type="entry name" value="DUF1990"/>
    <property type="match status" value="1"/>
</dbReference>
<sequence length="197" mass="21547">MDENADLTYAPRGATAPQDPDWTVSPQGFRRFETTVPIGRGEDAWNSAGKAVLRWEVKRRSGFTVAPADGGVIDARERGRYTVTAGRGRCVVREPVEVVAVVETGNRCGFAYGTRRGHPVSGEEAFIVHREDDGRVLLTLRSLTRAAPAGPWRPLFPVLLLAQLHVRSRYLRALRDPGVRSTAPRSPSRTPPAPPAS</sequence>
<dbReference type="PANTHER" id="PTHR34202:SF1">
    <property type="entry name" value="UPF0548 PROTEIN"/>
    <property type="match status" value="1"/>
</dbReference>
<feature type="domain" description="DUF1990" evidence="2">
    <location>
        <begin position="8"/>
        <end position="173"/>
    </location>
</feature>
<feature type="region of interest" description="Disordered" evidence="1">
    <location>
        <begin position="1"/>
        <end position="21"/>
    </location>
</feature>
<evidence type="ECO:0000259" key="2">
    <source>
        <dbReference type="Pfam" id="PF09348"/>
    </source>
</evidence>
<gene>
    <name evidence="3" type="ORF">RM705_22765</name>
</gene>
<accession>A0ABU2Q1V1</accession>
<dbReference type="InterPro" id="IPR018960">
    <property type="entry name" value="DUF1990"/>
</dbReference>
<dbReference type="Proteomes" id="UP001183881">
    <property type="component" value="Unassembled WGS sequence"/>
</dbReference>